<proteinExistence type="predicted"/>
<dbReference type="Proteomes" id="UP000245790">
    <property type="component" value="Unassembled WGS sequence"/>
</dbReference>
<dbReference type="SMART" id="SM00248">
    <property type="entry name" value="ANK"/>
    <property type="match status" value="2"/>
</dbReference>
<organism evidence="1 2">
    <name type="scientific">Pleionea mediterranea</name>
    <dbReference type="NCBI Taxonomy" id="523701"/>
    <lineage>
        <taxon>Bacteria</taxon>
        <taxon>Pseudomonadati</taxon>
        <taxon>Pseudomonadota</taxon>
        <taxon>Gammaproteobacteria</taxon>
        <taxon>Oceanospirillales</taxon>
        <taxon>Pleioneaceae</taxon>
        <taxon>Pleionea</taxon>
    </lineage>
</organism>
<reference evidence="1 2" key="1">
    <citation type="submission" date="2018-05" db="EMBL/GenBank/DDBJ databases">
        <title>Genomic Encyclopedia of Type Strains, Phase IV (KMG-IV): sequencing the most valuable type-strain genomes for metagenomic binning, comparative biology and taxonomic classification.</title>
        <authorList>
            <person name="Goeker M."/>
        </authorList>
    </citation>
    <scope>NUCLEOTIDE SEQUENCE [LARGE SCALE GENOMIC DNA]</scope>
    <source>
        <strain evidence="1 2">DSM 25350</strain>
    </source>
</reference>
<evidence type="ECO:0000313" key="2">
    <source>
        <dbReference type="Proteomes" id="UP000245790"/>
    </source>
</evidence>
<dbReference type="Gene3D" id="1.25.40.20">
    <property type="entry name" value="Ankyrin repeat-containing domain"/>
    <property type="match status" value="1"/>
</dbReference>
<dbReference type="InterPro" id="IPR002110">
    <property type="entry name" value="Ankyrin_rpt"/>
</dbReference>
<evidence type="ECO:0000313" key="1">
    <source>
        <dbReference type="EMBL" id="PWK54343.1"/>
    </source>
</evidence>
<comment type="caution">
    <text evidence="1">The sequence shown here is derived from an EMBL/GenBank/DDBJ whole genome shotgun (WGS) entry which is preliminary data.</text>
</comment>
<dbReference type="InterPro" id="IPR036770">
    <property type="entry name" value="Ankyrin_rpt-contain_sf"/>
</dbReference>
<dbReference type="OrthoDB" id="307920at2"/>
<name>A0A316G159_9GAMM</name>
<accession>A0A316G159</accession>
<protein>
    <submittedName>
        <fullName evidence="1">Uncharacterized protein</fullName>
    </submittedName>
</protein>
<dbReference type="AlphaFoldDB" id="A0A316G159"/>
<dbReference type="EMBL" id="QGGU01000001">
    <property type="protein sequence ID" value="PWK54343.1"/>
    <property type="molecule type" value="Genomic_DNA"/>
</dbReference>
<gene>
    <name evidence="1" type="ORF">C8D97_101191</name>
</gene>
<dbReference type="SUPFAM" id="SSF48403">
    <property type="entry name" value="Ankyrin repeat"/>
    <property type="match status" value="1"/>
</dbReference>
<dbReference type="RefSeq" id="WP_109761463.1">
    <property type="nucleotide sequence ID" value="NZ_QGGU01000001.1"/>
</dbReference>
<sequence length="311" mass="36122">MRFLYIITLLYFPLLEANKYSFSLSELEGNSCFQNEIERMPLVICKRNKNILLKNKILEKKFVYSDLLEKVNQVFENHGSLIGSSLLEFNVRNYKSRFLSETVVFYALDSNGCVLKIMDDVLISPCTNVLYDFNGIALSDGNEKLYSNLLMVPNQVHDSTLNIDMSSKLKIKFYLAKNVDRYTRDNKIISYIKWGMIEELIEIADSHTLRDFLDDEGNNLLIIALTGNGENLLEMLKYLLFNKIDVNQKNEYGYYPVYFAWLSNSIENTSLLIRHGADICLSKHKIRNDLERNVHVSKEVKEFVVKKINNC</sequence>
<keyword evidence="2" id="KW-1185">Reference proteome</keyword>